<reference evidence="1" key="1">
    <citation type="submission" date="2018-05" db="EMBL/GenBank/DDBJ databases">
        <authorList>
            <person name="Lanie J.A."/>
            <person name="Ng W.-L."/>
            <person name="Kazmierczak K.M."/>
            <person name="Andrzejewski T.M."/>
            <person name="Davidsen T.M."/>
            <person name="Wayne K.J."/>
            <person name="Tettelin H."/>
            <person name="Glass J.I."/>
            <person name="Rusch D."/>
            <person name="Podicherti R."/>
            <person name="Tsui H.-C.T."/>
            <person name="Winkler M.E."/>
        </authorList>
    </citation>
    <scope>NUCLEOTIDE SEQUENCE</scope>
</reference>
<dbReference type="SUPFAM" id="SSF53474">
    <property type="entry name" value="alpha/beta-Hydrolases"/>
    <property type="match status" value="1"/>
</dbReference>
<evidence type="ECO:0000313" key="1">
    <source>
        <dbReference type="EMBL" id="SVE05414.1"/>
    </source>
</evidence>
<evidence type="ECO:0008006" key="2">
    <source>
        <dbReference type="Google" id="ProtNLM"/>
    </source>
</evidence>
<sequence length="86" mass="9836">MLFENNFLYHPTRDGNWNLPGTTSIPVEDVALQTSDNVRLHAWHARSGNPRYTILWLHGNAGNITNRFPTMIDLVQTHEVDVLLPD</sequence>
<proteinExistence type="predicted"/>
<protein>
    <recommendedName>
        <fullName evidence="2">AB hydrolase-1 domain-containing protein</fullName>
    </recommendedName>
</protein>
<dbReference type="Gene3D" id="3.40.50.1820">
    <property type="entry name" value="alpha/beta hydrolase"/>
    <property type="match status" value="1"/>
</dbReference>
<gene>
    <name evidence="1" type="ORF">METZ01_LOCUS458268</name>
</gene>
<feature type="non-terminal residue" evidence="1">
    <location>
        <position position="86"/>
    </location>
</feature>
<dbReference type="EMBL" id="UINC01190997">
    <property type="protein sequence ID" value="SVE05414.1"/>
    <property type="molecule type" value="Genomic_DNA"/>
</dbReference>
<name>A0A383ACK8_9ZZZZ</name>
<dbReference type="AlphaFoldDB" id="A0A383ACK8"/>
<organism evidence="1">
    <name type="scientific">marine metagenome</name>
    <dbReference type="NCBI Taxonomy" id="408172"/>
    <lineage>
        <taxon>unclassified sequences</taxon>
        <taxon>metagenomes</taxon>
        <taxon>ecological metagenomes</taxon>
    </lineage>
</organism>
<dbReference type="InterPro" id="IPR029058">
    <property type="entry name" value="AB_hydrolase_fold"/>
</dbReference>
<accession>A0A383ACK8</accession>